<keyword evidence="2" id="KW-0482">Metalloprotease</keyword>
<keyword evidence="1" id="KW-0732">Signal</keyword>
<dbReference type="Pfam" id="PF01400">
    <property type="entry name" value="Astacin"/>
    <property type="match status" value="1"/>
</dbReference>
<dbReference type="RefSeq" id="WP_208739209.1">
    <property type="nucleotide sequence ID" value="NZ_CP024915.1"/>
</dbReference>
<dbReference type="PANTHER" id="PTHR10127:SF850">
    <property type="entry name" value="METALLOENDOPEPTIDASE"/>
    <property type="match status" value="1"/>
</dbReference>
<dbReference type="GO" id="GO:0004222">
    <property type="term" value="F:metalloendopeptidase activity"/>
    <property type="evidence" value="ECO:0007669"/>
    <property type="project" value="UniProtKB-UniRule"/>
</dbReference>
<keyword evidence="2" id="KW-0479">Metal-binding</keyword>
<evidence type="ECO:0000313" key="4">
    <source>
        <dbReference type="EMBL" id="AUZ88027.1"/>
    </source>
</evidence>
<reference evidence="4 5" key="1">
    <citation type="submission" date="2017-11" db="EMBL/GenBank/DDBJ databases">
        <title>Draft genome of Arthrobacter agilis strain UMCV2, a plant growth-promoting rhizobacterium and biocontrol capacity of phytopathogenic fungi.</title>
        <authorList>
            <person name="Martinez-Camara R."/>
            <person name="Santoyo G."/>
            <person name="Moreno-Hagelsieb G."/>
            <person name="Valencia-Cantero E."/>
        </authorList>
    </citation>
    <scope>NUCLEOTIDE SEQUENCE [LARGE SCALE GENOMIC DNA]</scope>
    <source>
        <strain evidence="4 5">UMCV2</strain>
    </source>
</reference>
<dbReference type="SUPFAM" id="SSF55486">
    <property type="entry name" value="Metalloproteases ('zincins'), catalytic domain"/>
    <property type="match status" value="1"/>
</dbReference>
<feature type="binding site" evidence="2">
    <location>
        <position position="200"/>
    </location>
    <ligand>
        <name>Zn(2+)</name>
        <dbReference type="ChEBI" id="CHEBI:29105"/>
        <note>catalytic</note>
    </ligand>
</feature>
<keyword evidence="2" id="KW-0378">Hydrolase</keyword>
<dbReference type="InterPro" id="IPR028994">
    <property type="entry name" value="Integrin_alpha_N"/>
</dbReference>
<dbReference type="PROSITE" id="PS51864">
    <property type="entry name" value="ASTACIN"/>
    <property type="match status" value="1"/>
</dbReference>
<feature type="binding site" evidence="2">
    <location>
        <position position="194"/>
    </location>
    <ligand>
        <name>Zn(2+)</name>
        <dbReference type="ChEBI" id="CHEBI:29105"/>
        <note>catalytic</note>
    </ligand>
</feature>
<dbReference type="InterPro" id="IPR024079">
    <property type="entry name" value="MetalloPept_cat_dom_sf"/>
</dbReference>
<dbReference type="PANTHER" id="PTHR10127">
    <property type="entry name" value="DISCOIDIN, CUB, EGF, LAMININ , AND ZINC METALLOPROTEASE DOMAIN CONTAINING"/>
    <property type="match status" value="1"/>
</dbReference>
<keyword evidence="2" id="KW-0862">Zinc</keyword>
<dbReference type="PRINTS" id="PR00480">
    <property type="entry name" value="ASTACIN"/>
</dbReference>
<keyword evidence="2" id="KW-0645">Protease</keyword>
<comment type="caution">
    <text evidence="2">Lacks conserved residue(s) required for the propagation of feature annotation.</text>
</comment>
<dbReference type="InterPro" id="IPR001506">
    <property type="entry name" value="Peptidase_M12A"/>
</dbReference>
<dbReference type="InterPro" id="IPR034035">
    <property type="entry name" value="Astacin-like_dom"/>
</dbReference>
<sequence length="421" mass="45747">MNENTGPAPEGGGAARSECEELMFRSSEDVRTSFVFGIQAFQVKPVQYAAIDGVGFFEGDIRLGTVDELEALRAEFEGITTGPLSISGHAEEPLDFAEGIGITGQRFRWPNGVVPYVTVPELRDRVSAAIEHWEAHTWIRFVERTAQNAGSWPNWVSFQVRDGCWSGVGMRGGEQVISLAGGCGFGAAVHEIGHAVGLWHEQSREDRARFIRIHWERIEAGKEHNFNQHIADGDDIGPYDFESIMHYGPTAFGISGQVTITAVNGEPFGQRSGLSDGDIAAVHAMYPKLEPRPFPWAYITYSTDLTGDGRADIAGFGESAVWGALNKGAGTFHSTQKVLDGSFAYTASAGGWRVGRHPRFLADLTGDGTADIVGFGESGVRVARNKGDGTFHPPQTVLNSFGYVGGTWRVERHPRFLADLT</sequence>
<dbReference type="AlphaFoldDB" id="A0A2L0UFN5"/>
<dbReference type="EMBL" id="CP024915">
    <property type="protein sequence ID" value="AUZ88027.1"/>
    <property type="molecule type" value="Genomic_DNA"/>
</dbReference>
<dbReference type="InterPro" id="IPR006026">
    <property type="entry name" value="Peptidase_Metallo"/>
</dbReference>
<feature type="domain" description="Peptidase M12A" evidence="3">
    <location>
        <begin position="100"/>
        <end position="288"/>
    </location>
</feature>
<dbReference type="GO" id="GO:0006508">
    <property type="term" value="P:proteolysis"/>
    <property type="evidence" value="ECO:0007669"/>
    <property type="project" value="UniProtKB-KW"/>
</dbReference>
<evidence type="ECO:0000259" key="3">
    <source>
        <dbReference type="PROSITE" id="PS51864"/>
    </source>
</evidence>
<proteinExistence type="predicted"/>
<feature type="active site" evidence="2">
    <location>
        <position position="191"/>
    </location>
</feature>
<feature type="non-terminal residue" evidence="4">
    <location>
        <position position="421"/>
    </location>
</feature>
<dbReference type="Pfam" id="PF13517">
    <property type="entry name" value="FG-GAP_3"/>
    <property type="match status" value="1"/>
</dbReference>
<dbReference type="SUPFAM" id="SSF69318">
    <property type="entry name" value="Integrin alpha N-terminal domain"/>
    <property type="match status" value="1"/>
</dbReference>
<dbReference type="Gene3D" id="3.40.390.10">
    <property type="entry name" value="Collagenase (Catalytic Domain)"/>
    <property type="match status" value="1"/>
</dbReference>
<gene>
    <name evidence="4" type="ORF">CVO76_10610</name>
</gene>
<evidence type="ECO:0000256" key="1">
    <source>
        <dbReference type="ARBA" id="ARBA00022729"/>
    </source>
</evidence>
<evidence type="ECO:0000256" key="2">
    <source>
        <dbReference type="PROSITE-ProRule" id="PRU01211"/>
    </source>
</evidence>
<dbReference type="GO" id="GO:0008270">
    <property type="term" value="F:zinc ion binding"/>
    <property type="evidence" value="ECO:0007669"/>
    <property type="project" value="UniProtKB-UniRule"/>
</dbReference>
<dbReference type="CDD" id="cd04280">
    <property type="entry name" value="ZnMc_astacin_like"/>
    <property type="match status" value="1"/>
</dbReference>
<name>A0A2L0UFN5_9MICC</name>
<accession>A0A2L0UFN5</accession>
<protein>
    <recommendedName>
        <fullName evidence="3">Peptidase M12A domain-containing protein</fullName>
    </recommendedName>
</protein>
<feature type="binding site" evidence="2">
    <location>
        <position position="190"/>
    </location>
    <ligand>
        <name>Zn(2+)</name>
        <dbReference type="ChEBI" id="CHEBI:29105"/>
        <note>catalytic</note>
    </ligand>
</feature>
<dbReference type="InterPro" id="IPR013517">
    <property type="entry name" value="FG-GAP"/>
</dbReference>
<dbReference type="Proteomes" id="UP000239187">
    <property type="component" value="Chromosome"/>
</dbReference>
<evidence type="ECO:0000313" key="5">
    <source>
        <dbReference type="Proteomes" id="UP000239187"/>
    </source>
</evidence>
<comment type="cofactor">
    <cofactor evidence="2">
        <name>Zn(2+)</name>
        <dbReference type="ChEBI" id="CHEBI:29105"/>
    </cofactor>
    <text evidence="2">Binds 1 zinc ion per subunit.</text>
</comment>
<organism evidence="4 5">
    <name type="scientific">Arthrobacter agilis</name>
    <dbReference type="NCBI Taxonomy" id="37921"/>
    <lineage>
        <taxon>Bacteria</taxon>
        <taxon>Bacillati</taxon>
        <taxon>Actinomycetota</taxon>
        <taxon>Actinomycetes</taxon>
        <taxon>Micrococcales</taxon>
        <taxon>Micrococcaceae</taxon>
        <taxon>Arthrobacter</taxon>
    </lineage>
</organism>
<dbReference type="SMART" id="SM00235">
    <property type="entry name" value="ZnMc"/>
    <property type="match status" value="1"/>
</dbReference>